<name>A0A246JCB5_9BURK</name>
<dbReference type="AlphaFoldDB" id="A0A246JCB5"/>
<dbReference type="RefSeq" id="WP_141100754.1">
    <property type="nucleotide sequence ID" value="NZ_NIOF01000005.1"/>
</dbReference>
<comment type="caution">
    <text evidence="2">The sequence shown here is derived from an EMBL/GenBank/DDBJ whole genome shotgun (WGS) entry which is preliminary data.</text>
</comment>
<organism evidence="2 3">
    <name type="scientific">Roseateles aquatilis</name>
    <dbReference type="NCBI Taxonomy" id="431061"/>
    <lineage>
        <taxon>Bacteria</taxon>
        <taxon>Pseudomonadati</taxon>
        <taxon>Pseudomonadota</taxon>
        <taxon>Betaproteobacteria</taxon>
        <taxon>Burkholderiales</taxon>
        <taxon>Sphaerotilaceae</taxon>
        <taxon>Roseateles</taxon>
    </lineage>
</organism>
<feature type="chain" id="PRO_5013349350" description="RHS repeat protein" evidence="1">
    <location>
        <begin position="40"/>
        <end position="62"/>
    </location>
</feature>
<keyword evidence="1" id="KW-0732">Signal</keyword>
<dbReference type="Proteomes" id="UP000197468">
    <property type="component" value="Unassembled WGS sequence"/>
</dbReference>
<reference evidence="2 3" key="1">
    <citation type="journal article" date="2008" name="Int. J. Syst. Evol. Microbiol.">
        <title>Description of Roseateles aquatilis sp. nov. and Roseateles terrae sp. nov., in the class Betaproteobacteria, and emended description of the genus Roseateles.</title>
        <authorList>
            <person name="Gomila M."/>
            <person name="Bowien B."/>
            <person name="Falsen E."/>
            <person name="Moore E.R."/>
            <person name="Lalucat J."/>
        </authorList>
    </citation>
    <scope>NUCLEOTIDE SEQUENCE [LARGE SCALE GENOMIC DNA]</scope>
    <source>
        <strain evidence="2 3">CCUG 48205</strain>
    </source>
</reference>
<evidence type="ECO:0000313" key="3">
    <source>
        <dbReference type="Proteomes" id="UP000197468"/>
    </source>
</evidence>
<protein>
    <recommendedName>
        <fullName evidence="4">RHS repeat protein</fullName>
    </recommendedName>
</protein>
<evidence type="ECO:0008006" key="4">
    <source>
        <dbReference type="Google" id="ProtNLM"/>
    </source>
</evidence>
<dbReference type="EMBL" id="NIOF01000005">
    <property type="protein sequence ID" value="OWQ90221.1"/>
    <property type="molecule type" value="Genomic_DNA"/>
</dbReference>
<proteinExistence type="predicted"/>
<sequence length="62" mass="6555">MNKAKRVIGAVRTAQAVRSTRALLSALALAGLGIGAAQGQTTTTVTRTVNYEYDAYGQLKKE</sequence>
<keyword evidence="3" id="KW-1185">Reference proteome</keyword>
<evidence type="ECO:0000313" key="2">
    <source>
        <dbReference type="EMBL" id="OWQ90221.1"/>
    </source>
</evidence>
<feature type="signal peptide" evidence="1">
    <location>
        <begin position="1"/>
        <end position="39"/>
    </location>
</feature>
<evidence type="ECO:0000256" key="1">
    <source>
        <dbReference type="SAM" id="SignalP"/>
    </source>
</evidence>
<accession>A0A246JCB5</accession>
<feature type="non-terminal residue" evidence="2">
    <location>
        <position position="62"/>
    </location>
</feature>
<gene>
    <name evidence="2" type="ORF">CDN99_12645</name>
</gene>